<dbReference type="InterPro" id="IPR016135">
    <property type="entry name" value="UBQ-conjugating_enzyme/RWD"/>
</dbReference>
<dbReference type="OrthoDB" id="19692at2759"/>
<feature type="domain" description="UBC core" evidence="3">
    <location>
        <begin position="21"/>
        <end position="201"/>
    </location>
</feature>
<keyword evidence="5" id="KW-1185">Reference proteome</keyword>
<organism evidence="4 5">
    <name type="scientific">Mortierella isabellina</name>
    <name type="common">Filamentous fungus</name>
    <name type="synonym">Umbelopsis isabellina</name>
    <dbReference type="NCBI Taxonomy" id="91625"/>
    <lineage>
        <taxon>Eukaryota</taxon>
        <taxon>Fungi</taxon>
        <taxon>Fungi incertae sedis</taxon>
        <taxon>Mucoromycota</taxon>
        <taxon>Mucoromycotina</taxon>
        <taxon>Umbelopsidomycetes</taxon>
        <taxon>Umbelopsidales</taxon>
        <taxon>Umbelopsidaceae</taxon>
        <taxon>Umbelopsis</taxon>
    </lineage>
</organism>
<sequence length="253" mass="28359">MASSAANILQKQFKVAFTNAPQCACLQTSFVHAELTRNPVPGFVVDLKDDNIFLWDVAIIGSPKTIYEGGYFKATMTFPEDYPFQPPMFRFNNDFYHPNVLIIFFSPTQPPSLPNQYTVYADGRLCISILHPPGDDPVSGEKAEERWNPTQSVESVLMSIISLLADPNCSSPANVDAGVAYRKDKEQFTAIVRAQVEASKRHIPEGFIMPKSEADFMLTAPPVIEEDENFWYDSGDDSEFDEDDFMSDNSSQE</sequence>
<feature type="compositionally biased region" description="Acidic residues" evidence="2">
    <location>
        <begin position="229"/>
        <end position="246"/>
    </location>
</feature>
<dbReference type="PROSITE" id="PS50127">
    <property type="entry name" value="UBC_2"/>
    <property type="match status" value="1"/>
</dbReference>
<dbReference type="Proteomes" id="UP000654370">
    <property type="component" value="Unassembled WGS sequence"/>
</dbReference>
<proteinExistence type="predicted"/>
<dbReference type="InterPro" id="IPR000608">
    <property type="entry name" value="UBC"/>
</dbReference>
<name>A0A8H7U7Q5_MORIS</name>
<dbReference type="Pfam" id="PF00179">
    <property type="entry name" value="UQ_con"/>
    <property type="match status" value="2"/>
</dbReference>
<feature type="region of interest" description="Disordered" evidence="2">
    <location>
        <begin position="229"/>
        <end position="253"/>
    </location>
</feature>
<gene>
    <name evidence="4" type="ORF">INT43_001426</name>
</gene>
<evidence type="ECO:0000256" key="1">
    <source>
        <dbReference type="ARBA" id="ARBA00022786"/>
    </source>
</evidence>
<dbReference type="Gene3D" id="3.10.110.10">
    <property type="entry name" value="Ubiquitin Conjugating Enzyme"/>
    <property type="match status" value="1"/>
</dbReference>
<dbReference type="SUPFAM" id="SSF54495">
    <property type="entry name" value="UBC-like"/>
    <property type="match status" value="1"/>
</dbReference>
<dbReference type="AlphaFoldDB" id="A0A8H7U7Q5"/>
<evidence type="ECO:0000256" key="2">
    <source>
        <dbReference type="SAM" id="MobiDB-lite"/>
    </source>
</evidence>
<comment type="caution">
    <text evidence="4">The sequence shown here is derived from an EMBL/GenBank/DDBJ whole genome shotgun (WGS) entry which is preliminary data.</text>
</comment>
<protein>
    <recommendedName>
        <fullName evidence="3">UBC core domain-containing protein</fullName>
    </recommendedName>
</protein>
<evidence type="ECO:0000313" key="4">
    <source>
        <dbReference type="EMBL" id="KAG2171950.1"/>
    </source>
</evidence>
<keyword evidence="1" id="KW-0833">Ubl conjugation pathway</keyword>
<dbReference type="InterPro" id="IPR050113">
    <property type="entry name" value="Ub_conjugating_enzyme"/>
</dbReference>
<dbReference type="SMART" id="SM00212">
    <property type="entry name" value="UBCc"/>
    <property type="match status" value="1"/>
</dbReference>
<dbReference type="PANTHER" id="PTHR24067">
    <property type="entry name" value="UBIQUITIN-CONJUGATING ENZYME E2"/>
    <property type="match status" value="1"/>
</dbReference>
<accession>A0A8H7U7Q5</accession>
<dbReference type="FunFam" id="3.10.110.10:FF:000051">
    <property type="entry name" value="ubiquitin-conjugating enzyme E2 R2-like"/>
    <property type="match status" value="1"/>
</dbReference>
<dbReference type="EMBL" id="JAEPQZ010000018">
    <property type="protein sequence ID" value="KAG2171950.1"/>
    <property type="molecule type" value="Genomic_DNA"/>
</dbReference>
<evidence type="ECO:0000259" key="3">
    <source>
        <dbReference type="PROSITE" id="PS50127"/>
    </source>
</evidence>
<evidence type="ECO:0000313" key="5">
    <source>
        <dbReference type="Proteomes" id="UP000654370"/>
    </source>
</evidence>
<reference evidence="4" key="1">
    <citation type="submission" date="2020-12" db="EMBL/GenBank/DDBJ databases">
        <title>Metabolic potential, ecology and presence of endohyphal bacteria is reflected in genomic diversity of Mucoromycotina.</title>
        <authorList>
            <person name="Muszewska A."/>
            <person name="Okrasinska A."/>
            <person name="Steczkiewicz K."/>
            <person name="Drgas O."/>
            <person name="Orlowska M."/>
            <person name="Perlinska-Lenart U."/>
            <person name="Aleksandrzak-Piekarczyk T."/>
            <person name="Szatraj K."/>
            <person name="Zielenkiewicz U."/>
            <person name="Pilsyk S."/>
            <person name="Malc E."/>
            <person name="Mieczkowski P."/>
            <person name="Kruszewska J.S."/>
            <person name="Biernat P."/>
            <person name="Pawlowska J."/>
        </authorList>
    </citation>
    <scope>NUCLEOTIDE SEQUENCE</scope>
    <source>
        <strain evidence="4">WA0000067209</strain>
    </source>
</reference>